<dbReference type="RefSeq" id="WP_106012226.1">
    <property type="nucleotide sequence ID" value="NZ_CP027226.1"/>
</dbReference>
<dbReference type="Pfam" id="PF00005">
    <property type="entry name" value="ABC_tran"/>
    <property type="match status" value="1"/>
</dbReference>
<dbReference type="Gene3D" id="3.40.50.300">
    <property type="entry name" value="P-loop containing nucleotide triphosphate hydrolases"/>
    <property type="match status" value="1"/>
</dbReference>
<dbReference type="InterPro" id="IPR003439">
    <property type="entry name" value="ABC_transporter-like_ATP-bd"/>
</dbReference>
<gene>
    <name evidence="7" type="ORF">C5Q98_02890</name>
</gene>
<dbReference type="KEGG" id="fsa:C5Q98_02890"/>
<keyword evidence="8" id="KW-1185">Reference proteome</keyword>
<evidence type="ECO:0000256" key="1">
    <source>
        <dbReference type="ARBA" id="ARBA00005417"/>
    </source>
</evidence>
<dbReference type="PROSITE" id="PS50893">
    <property type="entry name" value="ABC_TRANSPORTER_2"/>
    <property type="match status" value="1"/>
</dbReference>
<organism evidence="7 8">
    <name type="scientific">Fastidiosipila sanguinis</name>
    <dbReference type="NCBI Taxonomy" id="236753"/>
    <lineage>
        <taxon>Bacteria</taxon>
        <taxon>Bacillati</taxon>
        <taxon>Bacillota</taxon>
        <taxon>Clostridia</taxon>
        <taxon>Eubacteriales</taxon>
        <taxon>Oscillospiraceae</taxon>
        <taxon>Fastidiosipila</taxon>
    </lineage>
</organism>
<sequence length="369" mass="40944">MIEIKNLVKYYGDVKAVDNISFDVKAGEVLGFLGPNGAGKSTTMNILTGAISASSGTVKIDGFDILEEPEKAKAKVGYLPEQPPLYTDMTVLEYLTFIADLKLVPKNEQLDHLAKIMTQLKISDVRNRLINNLSKGYKQRVGVAQALVGDPDVIILDEPTVGLDPKQIKDIRNVIRSLGKKHTVIISSHILSEIQATCDRVVIIANGKLAYQSDINALGEVSGDSNKVEVTVKNNADSAYRLLKTFSEISNIERINKSRGETLFIYETAPDVDIREKVFNSFADSKLSMLGMREVNATLEDIFLKVTNRSYVQTLEDHEVEVESEEDDELDQWDQAQLAAKEQEVVKSDDADSDLDSVDNSNENMKEEK</sequence>
<dbReference type="SUPFAM" id="SSF52540">
    <property type="entry name" value="P-loop containing nucleoside triphosphate hydrolases"/>
    <property type="match status" value="1"/>
</dbReference>
<keyword evidence="4" id="KW-0067">ATP-binding</keyword>
<evidence type="ECO:0000259" key="6">
    <source>
        <dbReference type="PROSITE" id="PS50893"/>
    </source>
</evidence>
<name>A0A2S0KMI2_9FIRM</name>
<dbReference type="EMBL" id="CP027226">
    <property type="protein sequence ID" value="AVM42242.1"/>
    <property type="molecule type" value="Genomic_DNA"/>
</dbReference>
<dbReference type="CDD" id="cd03230">
    <property type="entry name" value="ABC_DR_subfamily_A"/>
    <property type="match status" value="1"/>
</dbReference>
<evidence type="ECO:0000256" key="4">
    <source>
        <dbReference type="ARBA" id="ARBA00022840"/>
    </source>
</evidence>
<proteinExistence type="inferred from homology"/>
<keyword evidence="3" id="KW-0547">Nucleotide-binding</keyword>
<keyword evidence="2" id="KW-0813">Transport</keyword>
<evidence type="ECO:0000256" key="5">
    <source>
        <dbReference type="SAM" id="MobiDB-lite"/>
    </source>
</evidence>
<evidence type="ECO:0000313" key="8">
    <source>
        <dbReference type="Proteomes" id="UP000237947"/>
    </source>
</evidence>
<feature type="compositionally biased region" description="Basic and acidic residues" evidence="5">
    <location>
        <begin position="341"/>
        <end position="350"/>
    </location>
</feature>
<feature type="region of interest" description="Disordered" evidence="5">
    <location>
        <begin position="341"/>
        <end position="369"/>
    </location>
</feature>
<reference evidence="8" key="1">
    <citation type="submission" date="2018-02" db="EMBL/GenBank/DDBJ databases">
        <authorList>
            <person name="Holder M.E."/>
            <person name="Ajami N.J."/>
            <person name="Petrosino J.F."/>
        </authorList>
    </citation>
    <scope>NUCLEOTIDE SEQUENCE [LARGE SCALE GENOMIC DNA]</scope>
    <source>
        <strain evidence="8">CCUG 47711</strain>
    </source>
</reference>
<dbReference type="InterPro" id="IPR027417">
    <property type="entry name" value="P-loop_NTPase"/>
</dbReference>
<dbReference type="PANTHER" id="PTHR43335:SF4">
    <property type="entry name" value="ABC TRANSPORTER, ATP-BINDING PROTEIN"/>
    <property type="match status" value="1"/>
</dbReference>
<evidence type="ECO:0000256" key="2">
    <source>
        <dbReference type="ARBA" id="ARBA00022448"/>
    </source>
</evidence>
<dbReference type="PANTHER" id="PTHR43335">
    <property type="entry name" value="ABC TRANSPORTER, ATP-BINDING PROTEIN"/>
    <property type="match status" value="1"/>
</dbReference>
<dbReference type="SMART" id="SM00382">
    <property type="entry name" value="AAA"/>
    <property type="match status" value="1"/>
</dbReference>
<accession>A0A2S0KMI2</accession>
<dbReference type="GO" id="GO:0016887">
    <property type="term" value="F:ATP hydrolysis activity"/>
    <property type="evidence" value="ECO:0007669"/>
    <property type="project" value="InterPro"/>
</dbReference>
<protein>
    <submittedName>
        <fullName evidence="7">ABC transporter</fullName>
    </submittedName>
</protein>
<comment type="similarity">
    <text evidence="1">Belongs to the ABC transporter superfamily.</text>
</comment>
<evidence type="ECO:0000313" key="7">
    <source>
        <dbReference type="EMBL" id="AVM42242.1"/>
    </source>
</evidence>
<evidence type="ECO:0000256" key="3">
    <source>
        <dbReference type="ARBA" id="ARBA00022741"/>
    </source>
</evidence>
<dbReference type="GO" id="GO:0005524">
    <property type="term" value="F:ATP binding"/>
    <property type="evidence" value="ECO:0007669"/>
    <property type="project" value="UniProtKB-KW"/>
</dbReference>
<dbReference type="AlphaFoldDB" id="A0A2S0KMI2"/>
<dbReference type="OrthoDB" id="9804819at2"/>
<feature type="domain" description="ABC transporter" evidence="6">
    <location>
        <begin position="2"/>
        <end position="231"/>
    </location>
</feature>
<dbReference type="Proteomes" id="UP000237947">
    <property type="component" value="Chromosome"/>
</dbReference>
<dbReference type="InterPro" id="IPR003593">
    <property type="entry name" value="AAA+_ATPase"/>
</dbReference>